<keyword evidence="1 2" id="KW-0413">Isomerase</keyword>
<gene>
    <name evidence="4" type="ORF">O4H49_18530</name>
</gene>
<comment type="caution">
    <text evidence="4">The sequence shown here is derived from an EMBL/GenBank/DDBJ whole genome shotgun (WGS) entry which is preliminary data.</text>
</comment>
<evidence type="ECO:0000313" key="4">
    <source>
        <dbReference type="EMBL" id="MCZ4282787.1"/>
    </source>
</evidence>
<dbReference type="PANTHER" id="PTHR43489">
    <property type="entry name" value="ISOMERASE"/>
    <property type="match status" value="1"/>
</dbReference>
<dbReference type="Pfam" id="PF01261">
    <property type="entry name" value="AP_endonuc_2"/>
    <property type="match status" value="1"/>
</dbReference>
<evidence type="ECO:0000256" key="1">
    <source>
        <dbReference type="ARBA" id="ARBA00023235"/>
    </source>
</evidence>
<dbReference type="PANTHER" id="PTHR43489:SF6">
    <property type="entry name" value="HYDROXYPYRUVATE ISOMERASE-RELATED"/>
    <property type="match status" value="1"/>
</dbReference>
<evidence type="ECO:0000256" key="2">
    <source>
        <dbReference type="PIRNR" id="PIRNR006241"/>
    </source>
</evidence>
<evidence type="ECO:0000313" key="5">
    <source>
        <dbReference type="Proteomes" id="UP001069802"/>
    </source>
</evidence>
<dbReference type="Proteomes" id="UP001069802">
    <property type="component" value="Unassembled WGS sequence"/>
</dbReference>
<reference evidence="4" key="1">
    <citation type="submission" date="2022-12" db="EMBL/GenBank/DDBJ databases">
        <title>Bacterial isolates from different developmental stages of Nematostella vectensis.</title>
        <authorList>
            <person name="Fraune S."/>
        </authorList>
    </citation>
    <scope>NUCLEOTIDE SEQUENCE</scope>
    <source>
        <strain evidence="4">G21630-S1</strain>
    </source>
</reference>
<proteinExistence type="inferred from homology"/>
<dbReference type="Gene3D" id="3.20.20.150">
    <property type="entry name" value="Divalent-metal-dependent TIM barrel enzymes"/>
    <property type="match status" value="1"/>
</dbReference>
<keyword evidence="5" id="KW-1185">Reference proteome</keyword>
<evidence type="ECO:0000259" key="3">
    <source>
        <dbReference type="Pfam" id="PF01261"/>
    </source>
</evidence>
<dbReference type="InterPro" id="IPR053398">
    <property type="entry name" value="HPT_OtnI_isomerases"/>
</dbReference>
<dbReference type="RefSeq" id="WP_269424930.1">
    <property type="nucleotide sequence ID" value="NZ_JAPWGY010000010.1"/>
</dbReference>
<dbReference type="SUPFAM" id="SSF51658">
    <property type="entry name" value="Xylose isomerase-like"/>
    <property type="match status" value="1"/>
</dbReference>
<protein>
    <submittedName>
        <fullName evidence="4">Hydroxypyruvate isomerase family protein</fullName>
    </submittedName>
</protein>
<dbReference type="EMBL" id="JAPWGY010000010">
    <property type="protein sequence ID" value="MCZ4282787.1"/>
    <property type="molecule type" value="Genomic_DNA"/>
</dbReference>
<comment type="similarity">
    <text evidence="2">Belongs to the hyi family.</text>
</comment>
<dbReference type="NCBIfam" id="NF043033">
    <property type="entry name" value="OxoTetrIsom"/>
    <property type="match status" value="1"/>
</dbReference>
<dbReference type="InterPro" id="IPR036237">
    <property type="entry name" value="Xyl_isomerase-like_sf"/>
</dbReference>
<name>A0ABT4LNR1_9PROT</name>
<feature type="domain" description="Xylose isomerase-like TIM barrel" evidence="3">
    <location>
        <begin position="21"/>
        <end position="256"/>
    </location>
</feature>
<dbReference type="InterPro" id="IPR050417">
    <property type="entry name" value="Sugar_Epim/Isomerase"/>
</dbReference>
<dbReference type="InterPro" id="IPR013022">
    <property type="entry name" value="Xyl_isomerase-like_TIM-brl"/>
</dbReference>
<dbReference type="InterPro" id="IPR026040">
    <property type="entry name" value="HyI-like"/>
</dbReference>
<organism evidence="4 5">
    <name type="scientific">Kiloniella laminariae</name>
    <dbReference type="NCBI Taxonomy" id="454162"/>
    <lineage>
        <taxon>Bacteria</taxon>
        <taxon>Pseudomonadati</taxon>
        <taxon>Pseudomonadota</taxon>
        <taxon>Alphaproteobacteria</taxon>
        <taxon>Rhodospirillales</taxon>
        <taxon>Kiloniellaceae</taxon>
        <taxon>Kiloniella</taxon>
    </lineage>
</organism>
<dbReference type="PIRSF" id="PIRSF006241">
    <property type="entry name" value="HyI"/>
    <property type="match status" value="1"/>
</dbReference>
<dbReference type="GO" id="GO:0016853">
    <property type="term" value="F:isomerase activity"/>
    <property type="evidence" value="ECO:0007669"/>
    <property type="project" value="UniProtKB-KW"/>
</dbReference>
<sequence length="264" mass="30328">MIRFAANLSMLFTEVPFLERFRAARDCGFEGVEFLFPYAWSAETLKDRLNSENLKQVLFNAPPGNWDLGERGIAGLPGRETEFREGIDLALNYALTLECQNIHVMAGICPENLSLEQSFEIYTQNIAYAAERVASHAVSILLEPINIRSFPGYILSHQAQARHLIDTLGYKNLRLQLDLFHAQIMEGDLTNLIRHQLSYIEHIQLASVPDRHEPDEGEINYNWIFKELSRLSYRGWIGCEYIPRGDTKTGLAWLKEARRLLDEK</sequence>
<accession>A0ABT4LNR1</accession>